<keyword evidence="2" id="KW-1185">Reference proteome</keyword>
<dbReference type="Proteomes" id="UP000012589">
    <property type="component" value="Unassembled WGS sequence"/>
</dbReference>
<comment type="caution">
    <text evidence="1">The sequence shown here is derived from an EMBL/GenBank/DDBJ whole genome shotgun (WGS) entry which is preliminary data.</text>
</comment>
<gene>
    <name evidence="1" type="ORF">C823_04780</name>
</gene>
<evidence type="ECO:0000313" key="2">
    <source>
        <dbReference type="Proteomes" id="UP000012589"/>
    </source>
</evidence>
<name>N1ZVZ3_9FIRM</name>
<reference evidence="1 2" key="1">
    <citation type="journal article" date="2014" name="Genome Announc.">
        <title>Draft genome sequences of the altered schaedler flora, a defined bacterial community from gnotobiotic mice.</title>
        <authorList>
            <person name="Wannemuehler M.J."/>
            <person name="Overstreet A.M."/>
            <person name="Ward D.V."/>
            <person name="Phillips G.J."/>
        </authorList>
    </citation>
    <scope>NUCLEOTIDE SEQUENCE [LARGE SCALE GENOMIC DNA]</scope>
    <source>
        <strain evidence="1 2">ASF492</strain>
    </source>
</reference>
<dbReference type="AlphaFoldDB" id="N1ZVZ3"/>
<dbReference type="STRING" id="1235802.C823_04780"/>
<evidence type="ECO:0000313" key="1">
    <source>
        <dbReference type="EMBL" id="EMZ21207.1"/>
    </source>
</evidence>
<organism evidence="1 2">
    <name type="scientific">Eubacterium plexicaudatum ASF492</name>
    <dbReference type="NCBI Taxonomy" id="1235802"/>
    <lineage>
        <taxon>Bacteria</taxon>
        <taxon>Bacillati</taxon>
        <taxon>Bacillota</taxon>
        <taxon>Clostridia</taxon>
        <taxon>Eubacteriales</taxon>
        <taxon>Eubacteriaceae</taxon>
        <taxon>Eubacterium</taxon>
    </lineage>
</organism>
<protein>
    <recommendedName>
        <fullName evidence="3">Calcineurin-like phosphoesterase domain-containing protein</fullName>
    </recommendedName>
</protein>
<evidence type="ECO:0008006" key="3">
    <source>
        <dbReference type="Google" id="ProtNLM"/>
    </source>
</evidence>
<dbReference type="PATRIC" id="fig|1235802.3.peg.5033"/>
<sequence>MEENLGRKRIEEINRIANKSGKTKDPQYNRGLIAIKKFGYEYVMGNHDVEYWCKCNNL</sequence>
<dbReference type="HOGENOM" id="CLU_2972688_0_0_9"/>
<proteinExistence type="predicted"/>
<dbReference type="EMBL" id="AQFT01000136">
    <property type="protein sequence ID" value="EMZ21207.1"/>
    <property type="molecule type" value="Genomic_DNA"/>
</dbReference>
<accession>N1ZVZ3</accession>